<evidence type="ECO:0000313" key="2">
    <source>
        <dbReference type="EMBL" id="TWO71910.1"/>
    </source>
</evidence>
<name>A0A562ZTH3_9BURK</name>
<feature type="coiled-coil region" evidence="1">
    <location>
        <begin position="302"/>
        <end position="358"/>
    </location>
</feature>
<evidence type="ECO:0000313" key="3">
    <source>
        <dbReference type="Proteomes" id="UP000318199"/>
    </source>
</evidence>
<dbReference type="RefSeq" id="WP_145892469.1">
    <property type="nucleotide sequence ID" value="NZ_VOBQ01000005.1"/>
</dbReference>
<sequence length="1548" mass="162502">MIGTADAKIVLSGEDRTGAMWASAKRNIAGAQQQVAGLQESVTAAGARFGTLGVAIAAAFTGQSLKGAIDTADQLDDLAEKSGIAVKELSALRYAGEVVGTPLGAIATGVKKLAVNMSEAAGGAKEQSAVFKALNINIRELDGSLKGSDKVLTELADKFAGFRAGPEKAALAIKIFGKAGEDLIPLLNQGSAGLRKLRTEAETLGLVIGEDVAKASARFNDNLKRLDLISEGAKLSIVNNLLGPLNKLAETFISSRKEGDNFVVMLGRLVNEANRLGISGNPAGILASQVGKFAGVGESNAFTRERENIARLEKQLAKLVGAGSGGRKAASFDELAAQELAQVRRTKVERELADARRRIDTVFLNGAARGMADDPRLLGEIPRESAPIVDTDSPRKAASAYESLNAQIQKRLDLLKAEAAAGGKLTEVQRYEFEALAGLTEKRKDLTAEQYDALKGMVTLTALEMQAAKDREIRAEAELQNAKIIADRWEEENAGIRAFGIQLERADQQRLQGLHERVRGLEAEQQAAEVAARENVSLAEAVEMVAVARAKDRLERENPGNDAARQLQNEIEQREKLLQLLKTDRIRQSYVETLTSIDETARRVWTDVSQSGVDAFKRIGDTLKASVFDLLYSMVVRPWVIDIAANVIGSPASAVSQVLGARGGAGMGLASLFGGGGGGNPFGGVPLLPGFGGIGGGGVFGAGLNAGFGSIFGEAGLMGGLDAGITALGAGNIAGGLGTLAGALGPIAAGIAIIATIAEKTKGETRSGGQYEFDRLVSGPSGGELGTAGQQAGITAEAINATLAALGSSAILARFVTGLESSERGKGFAYAGGQLSGGAVFGQGWGPGFAEGSGYNNRRGDMTPEEATAAYQEELKQATLQAIQAATDIPESVAKLLRDVDIDALAGSQVDALLAQVNAMVVSVEKFRMATQLMPFDHLRDMSFDLAAALGDAAGGMDLLLSNLQTYYTNYFSAEEQRLQTARNIQRVLADAGASFSVEEILAGTKSQFRQVVEAFEGRTDEAGVRIYTALLSVNEAFARLVDTVPGAADAIRDAQEAFESASAIKSNFGSFVRNFYSGEEQRRAAATDIQGVLSAAGANFTVDQILNATKEQFRQVTEAFAGRTDDPGKRLYAALLSVNEQFALLADSAPNAADAVQQAADAARERTQGALDVLERAVSVERAVAEAARQAAAERVSDLRGLFELLKDSSISLFDTVEAASRSRAGAGRSFIDQALGTARSTGYLPESDALQEAIDAAINGLEGKRYSSRAERDFDRLSLANQLRALEDIAGPQLSAAELQLKASEEQVRQLDETLEYWRRQVELSTVISAGISSVADAVRALGVLLGVSPGSGSGSGGGGAVFGPVGSGSVDFGPFPSSGGAVFGPVSSGQAPIKVGSATMASMLNSLDWAPENATASTAKVAQWMGTFGWTPTDLATVFPLSAAEIADHLKRYGYSVPGYAGGGSHGGGLRLVGERGPELEYTPPSYIFNAQDTFAMMRGGGGNRDICSQLEKLDRRLNEVVTNTAEASDRLRDFTRRPLRTRAM</sequence>
<protein>
    <recommendedName>
        <fullName evidence="4">Bacteriophage tail tape measure N-terminal domain-containing protein</fullName>
    </recommendedName>
</protein>
<feature type="coiled-coil region" evidence="1">
    <location>
        <begin position="1296"/>
        <end position="1323"/>
    </location>
</feature>
<keyword evidence="1" id="KW-0175">Coiled coil</keyword>
<proteinExistence type="predicted"/>
<evidence type="ECO:0000256" key="1">
    <source>
        <dbReference type="SAM" id="Coils"/>
    </source>
</evidence>
<gene>
    <name evidence="2" type="ORF">FN976_07925</name>
</gene>
<comment type="caution">
    <text evidence="2">The sequence shown here is derived from an EMBL/GenBank/DDBJ whole genome shotgun (WGS) entry which is preliminary data.</text>
</comment>
<keyword evidence="3" id="KW-1185">Reference proteome</keyword>
<dbReference type="Proteomes" id="UP000318199">
    <property type="component" value="Unassembled WGS sequence"/>
</dbReference>
<dbReference type="EMBL" id="VOBQ01000005">
    <property type="protein sequence ID" value="TWO71910.1"/>
    <property type="molecule type" value="Genomic_DNA"/>
</dbReference>
<feature type="coiled-coil region" evidence="1">
    <location>
        <begin position="465"/>
        <end position="531"/>
    </location>
</feature>
<dbReference type="OrthoDB" id="7063692at2"/>
<accession>A0A562ZTH3</accession>
<reference evidence="2 3" key="1">
    <citation type="submission" date="2019-07" db="EMBL/GenBank/DDBJ databases">
        <title>Caenimonas sedimenti sp. nov., isolated from activated sludge.</title>
        <authorList>
            <person name="Xu J."/>
        </authorList>
    </citation>
    <scope>NUCLEOTIDE SEQUENCE [LARGE SCALE GENOMIC DNA]</scope>
    <source>
        <strain evidence="2 3">HX-9-20</strain>
    </source>
</reference>
<organism evidence="2 3">
    <name type="scientific">Caenimonas sedimenti</name>
    <dbReference type="NCBI Taxonomy" id="2596921"/>
    <lineage>
        <taxon>Bacteria</taxon>
        <taxon>Pseudomonadati</taxon>
        <taxon>Pseudomonadota</taxon>
        <taxon>Betaproteobacteria</taxon>
        <taxon>Burkholderiales</taxon>
        <taxon>Comamonadaceae</taxon>
        <taxon>Caenimonas</taxon>
    </lineage>
</organism>
<evidence type="ECO:0008006" key="4">
    <source>
        <dbReference type="Google" id="ProtNLM"/>
    </source>
</evidence>